<reference evidence="2 3" key="1">
    <citation type="journal article" date="2016" name="Sci. Rep.">
        <title>A novel ammonia-oxidizing archaeon from wastewater treatment plant: Its enrichment, physiological and genomic characteristics.</title>
        <authorList>
            <person name="Li Y."/>
            <person name="Ding K."/>
            <person name="Wen X."/>
            <person name="Zhang B."/>
            <person name="Shen B."/>
            <person name="Yang Y."/>
        </authorList>
    </citation>
    <scope>NUCLEOTIDE SEQUENCE [LARGE SCALE GENOMIC DNA]</scope>
    <source>
        <strain evidence="2 3">SAT1</strain>
    </source>
</reference>
<dbReference type="Proteomes" id="UP000266745">
    <property type="component" value="Chromosome"/>
</dbReference>
<protein>
    <recommendedName>
        <fullName evidence="4">Transmembrane protein</fullName>
    </recommendedName>
</protein>
<gene>
    <name evidence="2" type="ORF">SU86_002630</name>
</gene>
<sequence length="102" mass="11326">MRFTLIGIGFIFAGFLVLGVFGQDHYNFAIQAQEFGDCYKFMDGKQVEVSCSDVMQERAVFFGIVVSLIGAGVFFLIRGVRGKWDQDVKPEDKVGPDSSFPS</sequence>
<keyword evidence="1" id="KW-1133">Transmembrane helix</keyword>
<evidence type="ECO:0000256" key="1">
    <source>
        <dbReference type="SAM" id="Phobius"/>
    </source>
</evidence>
<feature type="transmembrane region" description="Helical" evidence="1">
    <location>
        <begin position="59"/>
        <end position="77"/>
    </location>
</feature>
<evidence type="ECO:0000313" key="2">
    <source>
        <dbReference type="EMBL" id="AJZ76583.1"/>
    </source>
</evidence>
<dbReference type="STRING" id="1603555.SU86_002630"/>
<dbReference type="EMBL" id="CP011097">
    <property type="protein sequence ID" value="AJZ76583.1"/>
    <property type="molecule type" value="Genomic_DNA"/>
</dbReference>
<evidence type="ECO:0008006" key="4">
    <source>
        <dbReference type="Google" id="ProtNLM"/>
    </source>
</evidence>
<evidence type="ECO:0000313" key="3">
    <source>
        <dbReference type="Proteomes" id="UP000266745"/>
    </source>
</evidence>
<dbReference type="KEGG" id="tah:SU86_002630"/>
<dbReference type="AlphaFoldDB" id="A0A3G1B483"/>
<organism evidence="2 3">
    <name type="scientific">Candidatus Nitrosotenuis cloacae</name>
    <dbReference type="NCBI Taxonomy" id="1603555"/>
    <lineage>
        <taxon>Archaea</taxon>
        <taxon>Nitrososphaerota</taxon>
        <taxon>Candidatus Nitrosotenuis</taxon>
    </lineage>
</organism>
<name>A0A3G1B483_9ARCH</name>
<accession>A0A3G1B483</accession>
<keyword evidence="1" id="KW-0472">Membrane</keyword>
<keyword evidence="3" id="KW-1185">Reference proteome</keyword>
<proteinExistence type="predicted"/>
<keyword evidence="1" id="KW-0812">Transmembrane</keyword>